<reference evidence="1 2" key="1">
    <citation type="submission" date="2024-10" db="EMBL/GenBank/DDBJ databases">
        <title>Updated reference genomes for cyclostephanoid diatoms.</title>
        <authorList>
            <person name="Roberts W.R."/>
            <person name="Alverson A.J."/>
        </authorList>
    </citation>
    <scope>NUCLEOTIDE SEQUENCE [LARGE SCALE GENOMIC DNA]</scope>
    <source>
        <strain evidence="1 2">AJA276-08</strain>
    </source>
</reference>
<gene>
    <name evidence="1" type="ORF">ACHAW5_002836</name>
</gene>
<dbReference type="Proteomes" id="UP001530315">
    <property type="component" value="Unassembled WGS sequence"/>
</dbReference>
<accession>A0ABD3PTN8</accession>
<keyword evidence="2" id="KW-1185">Reference proteome</keyword>
<comment type="caution">
    <text evidence="1">The sequence shown here is derived from an EMBL/GenBank/DDBJ whole genome shotgun (WGS) entry which is preliminary data.</text>
</comment>
<evidence type="ECO:0000313" key="1">
    <source>
        <dbReference type="EMBL" id="KAL3791059.1"/>
    </source>
</evidence>
<protein>
    <submittedName>
        <fullName evidence="1">Uncharacterized protein</fullName>
    </submittedName>
</protein>
<dbReference type="EMBL" id="JALLAZ020000608">
    <property type="protein sequence ID" value="KAL3791059.1"/>
    <property type="molecule type" value="Genomic_DNA"/>
</dbReference>
<dbReference type="AlphaFoldDB" id="A0ABD3PTN8"/>
<name>A0ABD3PTN8_9STRA</name>
<proteinExistence type="predicted"/>
<organism evidence="1 2">
    <name type="scientific">Stephanodiscus triporus</name>
    <dbReference type="NCBI Taxonomy" id="2934178"/>
    <lineage>
        <taxon>Eukaryota</taxon>
        <taxon>Sar</taxon>
        <taxon>Stramenopiles</taxon>
        <taxon>Ochrophyta</taxon>
        <taxon>Bacillariophyta</taxon>
        <taxon>Coscinodiscophyceae</taxon>
        <taxon>Thalassiosirophycidae</taxon>
        <taxon>Stephanodiscales</taxon>
        <taxon>Stephanodiscaceae</taxon>
        <taxon>Stephanodiscus</taxon>
    </lineage>
</organism>
<evidence type="ECO:0000313" key="2">
    <source>
        <dbReference type="Proteomes" id="UP001530315"/>
    </source>
</evidence>
<sequence length="92" mass="10205">MSMPTVVLNSWVEDVYSQLFVGQIAAMMDKEDAFYSRVDYLGELPESDGDLIKGQRGLEAEGGSVSSMVEKFSLRASVISYLYLQTLISNLI</sequence>